<name>A0A381V4R8_9ZZZZ</name>
<evidence type="ECO:0000256" key="3">
    <source>
        <dbReference type="ARBA" id="ARBA00023002"/>
    </source>
</evidence>
<dbReference type="InterPro" id="IPR011047">
    <property type="entry name" value="Quinoprotein_ADH-like_sf"/>
</dbReference>
<feature type="domain" description="Pyrrolo-quinoline quinone repeat" evidence="4">
    <location>
        <begin position="45"/>
        <end position="515"/>
    </location>
</feature>
<accession>A0A381V4R8</accession>
<feature type="non-terminal residue" evidence="5">
    <location>
        <position position="531"/>
    </location>
</feature>
<dbReference type="SUPFAM" id="SSF50998">
    <property type="entry name" value="Quinoprotein alcohol dehydrogenase-like"/>
    <property type="match status" value="1"/>
</dbReference>
<feature type="non-terminal residue" evidence="5">
    <location>
        <position position="1"/>
    </location>
</feature>
<dbReference type="PANTHER" id="PTHR32303">
    <property type="entry name" value="QUINOPROTEIN ALCOHOL DEHYDROGENASE (CYTOCHROME C)"/>
    <property type="match status" value="1"/>
</dbReference>
<dbReference type="AlphaFoldDB" id="A0A381V4R8"/>
<evidence type="ECO:0000256" key="2">
    <source>
        <dbReference type="ARBA" id="ARBA00008156"/>
    </source>
</evidence>
<evidence type="ECO:0000259" key="4">
    <source>
        <dbReference type="Pfam" id="PF01011"/>
    </source>
</evidence>
<dbReference type="Gene3D" id="2.140.10.10">
    <property type="entry name" value="Quinoprotein alcohol dehydrogenase-like superfamily"/>
    <property type="match status" value="1"/>
</dbReference>
<evidence type="ECO:0000256" key="1">
    <source>
        <dbReference type="ARBA" id="ARBA00001931"/>
    </source>
</evidence>
<reference evidence="5" key="1">
    <citation type="submission" date="2018-05" db="EMBL/GenBank/DDBJ databases">
        <authorList>
            <person name="Lanie J.A."/>
            <person name="Ng W.-L."/>
            <person name="Kazmierczak K.M."/>
            <person name="Andrzejewski T.M."/>
            <person name="Davidsen T.M."/>
            <person name="Wayne K.J."/>
            <person name="Tettelin H."/>
            <person name="Glass J.I."/>
            <person name="Rusch D."/>
            <person name="Podicherti R."/>
            <person name="Tsui H.-C.T."/>
            <person name="Winkler M.E."/>
        </authorList>
    </citation>
    <scope>NUCLEOTIDE SEQUENCE</scope>
</reference>
<dbReference type="InterPro" id="IPR018391">
    <property type="entry name" value="PQQ_b-propeller_rpt"/>
</dbReference>
<dbReference type="InterPro" id="IPR002372">
    <property type="entry name" value="PQQ_rpt_dom"/>
</dbReference>
<sequence length="531" mass="58688">MSVSPTRYWHRSCHYAVLTLGLLVVISNLALAQDAPDRGNVYGEWRYQSADAWGTRYSPLKQINADNFEDLEIAWIWQGGNFGRTPVSTSKSTPTYIDGLLYTVAGERRTVVAIEPSTGETLWTYREPSTKRWERSMRASYGKGVAYNEINGRGIIYVITPAFFLHALDAKTGEHLENWGQPVPLPGFPKTGVVDLLPDLLEDWGPWQAYNQPFDPDYGIPKDLGYITSSSPAIVVNGVVVVGNSAEQGYNQTRAENVPGDILGYDAATGEHLWKFHVIPRPGEFGHDTWLNDAWQYTGDVSSWAPLSADEERGLVFIPTNPPTIDYYGGHRPGDNLYGTSVIALDVQTGERVWHFQTVHNDQWNYDLPNVPIVADLTVDGEQIPAVIQNTKQGLIFAFNRETGEPIWPIEEREVPETVVPGNWTSPTQPFPTKPDPVEPIGLTEDNVIDFTPELRAEALEIMSRYNIGGPYMPRLHEGNTVGVEANVRCGGGVNITHPVSMDPTTGIMYVSSNMGCSAGSVAPGIDNDEP</sequence>
<dbReference type="EMBL" id="UINC01007813">
    <property type="protein sequence ID" value="SVA35194.1"/>
    <property type="molecule type" value="Genomic_DNA"/>
</dbReference>
<organism evidence="5">
    <name type="scientific">marine metagenome</name>
    <dbReference type="NCBI Taxonomy" id="408172"/>
    <lineage>
        <taxon>unclassified sequences</taxon>
        <taxon>metagenomes</taxon>
        <taxon>ecological metagenomes</taxon>
    </lineage>
</organism>
<dbReference type="SMART" id="SM00564">
    <property type="entry name" value="PQQ"/>
    <property type="match status" value="4"/>
</dbReference>
<dbReference type="GO" id="GO:0016491">
    <property type="term" value="F:oxidoreductase activity"/>
    <property type="evidence" value="ECO:0007669"/>
    <property type="project" value="UniProtKB-KW"/>
</dbReference>
<evidence type="ECO:0000313" key="5">
    <source>
        <dbReference type="EMBL" id="SVA35194.1"/>
    </source>
</evidence>
<proteinExistence type="inferred from homology"/>
<gene>
    <name evidence="5" type="ORF">METZ01_LOCUS88048</name>
</gene>
<protein>
    <recommendedName>
        <fullName evidence="4">Pyrrolo-quinoline quinone repeat domain-containing protein</fullName>
    </recommendedName>
</protein>
<comment type="cofactor">
    <cofactor evidence="1">
        <name>pyrroloquinoline quinone</name>
        <dbReference type="ChEBI" id="CHEBI:58442"/>
    </cofactor>
</comment>
<comment type="similarity">
    <text evidence="2">Belongs to the bacterial PQQ dehydrogenase family.</text>
</comment>
<dbReference type="Pfam" id="PF01011">
    <property type="entry name" value="PQQ"/>
    <property type="match status" value="1"/>
</dbReference>
<keyword evidence="3" id="KW-0560">Oxidoreductase</keyword>